<feature type="compositionally biased region" description="Polar residues" evidence="2">
    <location>
        <begin position="20"/>
        <end position="34"/>
    </location>
</feature>
<feature type="region of interest" description="Disordered" evidence="2">
    <location>
        <begin position="179"/>
        <end position="254"/>
    </location>
</feature>
<accession>A0A427Y4L5</accession>
<dbReference type="EMBL" id="RSCE01000002">
    <property type="protein sequence ID" value="RSH86030.1"/>
    <property type="molecule type" value="Genomic_DNA"/>
</dbReference>
<keyword evidence="4" id="KW-1185">Reference proteome</keyword>
<feature type="region of interest" description="Disordered" evidence="2">
    <location>
        <begin position="448"/>
        <end position="555"/>
    </location>
</feature>
<dbReference type="AlphaFoldDB" id="A0A427Y4L5"/>
<feature type="region of interest" description="Disordered" evidence="2">
    <location>
        <begin position="297"/>
        <end position="427"/>
    </location>
</feature>
<reference evidence="3 4" key="1">
    <citation type="submission" date="2018-11" db="EMBL/GenBank/DDBJ databases">
        <title>Genome sequence of Apiotrichum porosum DSM 27194.</title>
        <authorList>
            <person name="Aliyu H."/>
            <person name="Gorte O."/>
            <person name="Ochsenreither K."/>
        </authorList>
    </citation>
    <scope>NUCLEOTIDE SEQUENCE [LARGE SCALE GENOMIC DNA]</scope>
    <source>
        <strain evidence="3 4">DSM 27194</strain>
    </source>
</reference>
<gene>
    <name evidence="3" type="ORF">EHS24_004229</name>
</gene>
<feature type="compositionally biased region" description="Polar residues" evidence="2">
    <location>
        <begin position="109"/>
        <end position="134"/>
    </location>
</feature>
<feature type="compositionally biased region" description="Polar residues" evidence="2">
    <location>
        <begin position="470"/>
        <end position="498"/>
    </location>
</feature>
<feature type="compositionally biased region" description="Acidic residues" evidence="2">
    <location>
        <begin position="450"/>
        <end position="462"/>
    </location>
</feature>
<feature type="compositionally biased region" description="Low complexity" evidence="2">
    <location>
        <begin position="322"/>
        <end position="332"/>
    </location>
</feature>
<keyword evidence="1" id="KW-0175">Coiled coil</keyword>
<feature type="compositionally biased region" description="Basic and acidic residues" evidence="2">
    <location>
        <begin position="50"/>
        <end position="60"/>
    </location>
</feature>
<feature type="compositionally biased region" description="Acidic residues" evidence="2">
    <location>
        <begin position="373"/>
        <end position="411"/>
    </location>
</feature>
<name>A0A427Y4L5_9TREE</name>
<evidence type="ECO:0000256" key="2">
    <source>
        <dbReference type="SAM" id="MobiDB-lite"/>
    </source>
</evidence>
<feature type="region of interest" description="Disordered" evidence="2">
    <location>
        <begin position="20"/>
        <end position="96"/>
    </location>
</feature>
<sequence length="811" mass="87013">MPPDAANYNALPLAPVAQRNVTSAGASASSQPHPTVTPRLATHSSSGGIKLEDSLYHHQLAEPNTTQQHKLIPSSRGRKLPAAKSSPSAHTSPPKPLMTRLRQIVRSSNMTPVSSHQTPIHSETVSATPSSMDPSTPVGKVKASDGDDCNCGVCQRTRNPNPAAARESPAAPHHTTKFVLSGFKHPTNIKTTIPKGPKRLEDTKAQAETPPGRGSDSHTGGREQIALDPPSLGPPPTIHLGPPHTIYVGPPPTVPLGPSRTIHLVRTRGVSDVTGISKEGNQPDVVDGSDAAACGKRKRSFEVDEQQPASTKVKVELEDKGGSSPAPGSTSSDTRSSTLQEEDANCESDANSSSDCENEEDDASMTDHTELTEYTDSEVQDSGSDEEDNSSEGSDEDEDAESESESEDESMQSETNSERGHEYMDEDDECQCKFCIRARDEEAELMIWDSDQEADYESDAQDIEGHESDTSPNKITEGANTLVTKANTPVPTKLTATNLHKHSKALSDALPEERSQVSPCSPKDPAGVTTSPTEVPSSKIRDTPAPHDNSQTVIPSSAIVDPSDKATMLMKADEICNGSFRTEGVIDPQGAPVTSLATINATRTASNGHPHETPCQQLEVMRTYAKMVKFSRLGQLHMPLPAFEDAWVGDSEASRDCPNCAQARAILLSLGIHKNEVPGASSSEEAVIGDDAEPADPNLQTVLDGSSTWHEQTTNLLNRIKASREHHQTATSSHTNKVAELERQIKAIQEAADIKIATARAKVLHLEAHQAVRAGSHRRHLAELDAEVRTVKAKLLTDIEDVFTKMAENED</sequence>
<proteinExistence type="predicted"/>
<dbReference type="Proteomes" id="UP000279236">
    <property type="component" value="Unassembled WGS sequence"/>
</dbReference>
<evidence type="ECO:0000313" key="3">
    <source>
        <dbReference type="EMBL" id="RSH86030.1"/>
    </source>
</evidence>
<dbReference type="GeneID" id="39588772"/>
<organism evidence="3 4">
    <name type="scientific">Apiotrichum porosum</name>
    <dbReference type="NCBI Taxonomy" id="105984"/>
    <lineage>
        <taxon>Eukaryota</taxon>
        <taxon>Fungi</taxon>
        <taxon>Dikarya</taxon>
        <taxon>Basidiomycota</taxon>
        <taxon>Agaricomycotina</taxon>
        <taxon>Tremellomycetes</taxon>
        <taxon>Trichosporonales</taxon>
        <taxon>Trichosporonaceae</taxon>
        <taxon>Apiotrichum</taxon>
    </lineage>
</organism>
<evidence type="ECO:0000256" key="1">
    <source>
        <dbReference type="SAM" id="Coils"/>
    </source>
</evidence>
<comment type="caution">
    <text evidence="3">The sequence shown here is derived from an EMBL/GenBank/DDBJ whole genome shotgun (WGS) entry which is preliminary data.</text>
</comment>
<protein>
    <submittedName>
        <fullName evidence="3">Uncharacterized protein</fullName>
    </submittedName>
</protein>
<dbReference type="RefSeq" id="XP_028478815.1">
    <property type="nucleotide sequence ID" value="XM_028619843.1"/>
</dbReference>
<evidence type="ECO:0000313" key="4">
    <source>
        <dbReference type="Proteomes" id="UP000279236"/>
    </source>
</evidence>
<feature type="coiled-coil region" evidence="1">
    <location>
        <begin position="731"/>
        <end position="758"/>
    </location>
</feature>
<feature type="region of interest" description="Disordered" evidence="2">
    <location>
        <begin position="109"/>
        <end position="147"/>
    </location>
</feature>